<accession>A0ABR6GUI5</accession>
<dbReference type="Proteomes" id="UP000574369">
    <property type="component" value="Unassembled WGS sequence"/>
</dbReference>
<feature type="signal peptide" evidence="5">
    <location>
        <begin position="1"/>
        <end position="28"/>
    </location>
</feature>
<evidence type="ECO:0000259" key="6">
    <source>
        <dbReference type="PROSITE" id="PS51635"/>
    </source>
</evidence>
<dbReference type="Gene3D" id="3.40.1090.10">
    <property type="entry name" value="Cytosolic phospholipase A2 catalytic domain"/>
    <property type="match status" value="2"/>
</dbReference>
<dbReference type="Pfam" id="PF01734">
    <property type="entry name" value="Patatin"/>
    <property type="match status" value="1"/>
</dbReference>
<dbReference type="PANTHER" id="PTHR14226">
    <property type="entry name" value="NEUROPATHY TARGET ESTERASE/SWISS CHEESE D.MELANOGASTER"/>
    <property type="match status" value="1"/>
</dbReference>
<keyword evidence="3 4" id="KW-0443">Lipid metabolism</keyword>
<evidence type="ECO:0000256" key="3">
    <source>
        <dbReference type="ARBA" id="ARBA00023098"/>
    </source>
</evidence>
<evidence type="ECO:0000313" key="7">
    <source>
        <dbReference type="EMBL" id="MBB3195376.1"/>
    </source>
</evidence>
<evidence type="ECO:0000256" key="4">
    <source>
        <dbReference type="PROSITE-ProRule" id="PRU01161"/>
    </source>
</evidence>
<evidence type="ECO:0000256" key="2">
    <source>
        <dbReference type="ARBA" id="ARBA00022963"/>
    </source>
</evidence>
<dbReference type="InterPro" id="IPR010827">
    <property type="entry name" value="BamA/TamA_POTRA"/>
</dbReference>
<dbReference type="InterPro" id="IPR002641">
    <property type="entry name" value="PNPLA_dom"/>
</dbReference>
<keyword evidence="5" id="KW-0732">Signal</keyword>
<dbReference type="PROSITE" id="PS51635">
    <property type="entry name" value="PNPLA"/>
    <property type="match status" value="1"/>
</dbReference>
<keyword evidence="2 4" id="KW-0442">Lipid degradation</keyword>
<dbReference type="Gene3D" id="3.10.20.310">
    <property type="entry name" value="membrane protein fhac"/>
    <property type="match status" value="1"/>
</dbReference>
<feature type="chain" id="PRO_5047367842" evidence="5">
    <location>
        <begin position="29"/>
        <end position="806"/>
    </location>
</feature>
<dbReference type="InterPro" id="IPR016035">
    <property type="entry name" value="Acyl_Trfase/lysoPLipase"/>
</dbReference>
<keyword evidence="8" id="KW-1185">Reference proteome</keyword>
<evidence type="ECO:0000256" key="5">
    <source>
        <dbReference type="SAM" id="SignalP"/>
    </source>
</evidence>
<feature type="short sequence motif" description="GXGXXG" evidence="4">
    <location>
        <begin position="94"/>
        <end position="99"/>
    </location>
</feature>
<feature type="domain" description="PNPLA" evidence="6">
    <location>
        <begin position="90"/>
        <end position="282"/>
    </location>
</feature>
<reference evidence="7 8" key="1">
    <citation type="submission" date="2020-08" db="EMBL/GenBank/DDBJ databases">
        <title>Genomic Encyclopedia of Type Strains, Phase III (KMG-III): the genomes of soil and plant-associated and newly described type strains.</title>
        <authorList>
            <person name="Whitman W."/>
        </authorList>
    </citation>
    <scope>NUCLEOTIDE SEQUENCE [LARGE SCALE GENOMIC DNA]</scope>
    <source>
        <strain evidence="7 8">CECT 7247</strain>
    </source>
</reference>
<sequence length="806" mass="87971">MVVWTRPVLARAAALLMAACLLVPVADAGPIVTRGLRPTAAAKPRTIAAAVLQVPVDTAASAAASAPASTDFAAPAVTVAPAGPRPRLGLVLSGGGARGLAHVGVLKVLEREHIPVDVITGTSMGAIIGGLYASGMSAEDLDRELRRIAWDRLFASRVDRQDLSQRRKEEDFEFSATIEFGLRNGEVRVPTGTLSSRGLEALLRRLTLPVRDVTDFDRLPTPFRAVATDMENGAERVLSQGDLALALRSSMSVPGVFAPVEWEDRILGDGGLVNNLPIDVARELGAERVIAINVGTPVAGRSSLNSLLGLTSQMITILTEQNVQRSLASMAAGEDLLITPRLGKLTSADFDKAPDFIRMGEEAAEAMLPQLRAYAVSPDLYAQWRMARSGLKPPAPLVAAIQLEGSELTNPERLRSQLESRPGVPFDNTKAERDMRFLSSSGDYERVDYHVEKREDGETLVFSLEDKPWGPNYFRVGMDLSTDSAGDSFFNLRISHNRHWLTDTGTEWRNQVTIGETPRLYTELYHPLGLRLGLGDDWFVAGWAEANQRKQIVYNDNDPDNTTVGQARLVRRDASVGVDLGQPWGRWGEVRLGLVRQTRYAKPDLITLVSPEVGKLRWTSHESGLRLKTVVDQLDYANFPQHGYRFTAEAEAGRQDNKNLNSGKFFRVNADGTMVQSFGGHTLSFYMRGVAVQQPDDSGLGGYTLGGFHQLSGYQPNQLSGNALLFTRATYYRRLNDSPFLSRGFFVGGTLEAGNTWTSRRDINPKDLRYASSIFLGSDTGLGPLYVGLGYAPKAGTSLYVFIGRP</sequence>
<dbReference type="InterPro" id="IPR050301">
    <property type="entry name" value="NTE"/>
</dbReference>
<protein>
    <submittedName>
        <fullName evidence="7">NTE family protein</fullName>
    </submittedName>
</protein>
<dbReference type="CDD" id="cd07205">
    <property type="entry name" value="Pat_PNPLA6_PNPLA7_NTE1_like"/>
    <property type="match status" value="1"/>
</dbReference>
<feature type="active site" description="Proton acceptor" evidence="4">
    <location>
        <position position="269"/>
    </location>
</feature>
<proteinExistence type="predicted"/>
<organism evidence="7 8">
    <name type="scientific">Roseateles terrae</name>
    <dbReference type="NCBI Taxonomy" id="431060"/>
    <lineage>
        <taxon>Bacteria</taxon>
        <taxon>Pseudomonadati</taxon>
        <taxon>Pseudomonadota</taxon>
        <taxon>Betaproteobacteria</taxon>
        <taxon>Burkholderiales</taxon>
        <taxon>Sphaerotilaceae</taxon>
        <taxon>Roseateles</taxon>
    </lineage>
</organism>
<gene>
    <name evidence="7" type="ORF">FHS28_002779</name>
</gene>
<name>A0ABR6GUI5_9BURK</name>
<dbReference type="SUPFAM" id="SSF52151">
    <property type="entry name" value="FabD/lysophospholipase-like"/>
    <property type="match status" value="1"/>
</dbReference>
<feature type="short sequence motif" description="GXSXG" evidence="4">
    <location>
        <begin position="121"/>
        <end position="125"/>
    </location>
</feature>
<dbReference type="Pfam" id="PF07244">
    <property type="entry name" value="POTRA"/>
    <property type="match status" value="1"/>
</dbReference>
<comment type="caution">
    <text evidence="7">The sequence shown here is derived from an EMBL/GenBank/DDBJ whole genome shotgun (WGS) entry which is preliminary data.</text>
</comment>
<dbReference type="PANTHER" id="PTHR14226:SF29">
    <property type="entry name" value="NEUROPATHY TARGET ESTERASE SWS"/>
    <property type="match status" value="1"/>
</dbReference>
<evidence type="ECO:0000313" key="8">
    <source>
        <dbReference type="Proteomes" id="UP000574369"/>
    </source>
</evidence>
<feature type="short sequence motif" description="DGA/G" evidence="4">
    <location>
        <begin position="269"/>
        <end position="271"/>
    </location>
</feature>
<evidence type="ECO:0000256" key="1">
    <source>
        <dbReference type="ARBA" id="ARBA00022801"/>
    </source>
</evidence>
<keyword evidence="1 4" id="KW-0378">Hydrolase</keyword>
<feature type="active site" description="Nucleophile" evidence="4">
    <location>
        <position position="123"/>
    </location>
</feature>
<dbReference type="EMBL" id="JACHXO010000004">
    <property type="protein sequence ID" value="MBB3195376.1"/>
    <property type="molecule type" value="Genomic_DNA"/>
</dbReference>